<feature type="transmembrane region" description="Helical" evidence="7">
    <location>
        <begin position="179"/>
        <end position="199"/>
    </location>
</feature>
<accession>A0ABV9TBX2</accession>
<keyword evidence="4 7" id="KW-1133">Transmembrane helix</keyword>
<reference evidence="9" key="1">
    <citation type="journal article" date="2019" name="Int. J. Syst. Evol. Microbiol.">
        <title>The Global Catalogue of Microorganisms (GCM) 10K type strain sequencing project: providing services to taxonomists for standard genome sequencing and annotation.</title>
        <authorList>
            <consortium name="The Broad Institute Genomics Platform"/>
            <consortium name="The Broad Institute Genome Sequencing Center for Infectious Disease"/>
            <person name="Wu L."/>
            <person name="Ma J."/>
        </authorList>
    </citation>
    <scope>NUCLEOTIDE SEQUENCE [LARGE SCALE GENOMIC DNA]</scope>
    <source>
        <strain evidence="9">CGMCC 1.13718</strain>
    </source>
</reference>
<organism evidence="8 9">
    <name type="scientific">Pseudofrancisella aestuarii</name>
    <dbReference type="NCBI Taxonomy" id="2670347"/>
    <lineage>
        <taxon>Bacteria</taxon>
        <taxon>Pseudomonadati</taxon>
        <taxon>Pseudomonadota</taxon>
        <taxon>Gammaproteobacteria</taxon>
        <taxon>Thiotrichales</taxon>
        <taxon>Francisellaceae</taxon>
        <taxon>Pseudofrancisella</taxon>
    </lineage>
</organism>
<keyword evidence="2 7" id="KW-1003">Cell membrane</keyword>
<evidence type="ECO:0000256" key="5">
    <source>
        <dbReference type="ARBA" id="ARBA00023136"/>
    </source>
</evidence>
<feature type="transmembrane region" description="Helical" evidence="7">
    <location>
        <begin position="150"/>
        <end position="173"/>
    </location>
</feature>
<evidence type="ECO:0000256" key="4">
    <source>
        <dbReference type="ARBA" id="ARBA00022989"/>
    </source>
</evidence>
<proteinExistence type="inferred from homology"/>
<dbReference type="Proteomes" id="UP001595926">
    <property type="component" value="Unassembled WGS sequence"/>
</dbReference>
<dbReference type="NCBIfam" id="NF011427">
    <property type="entry name" value="PRK14854.1"/>
    <property type="match status" value="1"/>
</dbReference>
<comment type="subcellular location">
    <subcellularLocation>
        <location evidence="1">Cell inner membrane</location>
        <topology evidence="1">Multi-pass membrane protein</topology>
    </subcellularLocation>
    <subcellularLocation>
        <location evidence="7">Cell membrane</location>
        <topology evidence="7">Multi-pass membrane protein</topology>
    </subcellularLocation>
</comment>
<keyword evidence="7" id="KW-0813">Transport</keyword>
<feature type="transmembrane region" description="Helical" evidence="7">
    <location>
        <begin position="255"/>
        <end position="276"/>
    </location>
</feature>
<feature type="transmembrane region" description="Helical" evidence="7">
    <location>
        <begin position="12"/>
        <end position="37"/>
    </location>
</feature>
<dbReference type="NCBIfam" id="NF007112">
    <property type="entry name" value="PRK09561.1"/>
    <property type="match status" value="1"/>
</dbReference>
<evidence type="ECO:0000256" key="2">
    <source>
        <dbReference type="ARBA" id="ARBA00022475"/>
    </source>
</evidence>
<sequence length="386" mass="41923">MSNSNSTKQEILGGLLLFVAAISAIIINNSSFSSYYSILESMHASIGIGDFRINKNLLHWINDGLMAIYFLYIGLEIKREISSGILSKPSNLINPAIVAMIGLAIPSLTYFLININHTNLLSGWAIPSATDIAFSLGILALLGSKISPKLKLLVVTIAIFDDIAAIIIIAVFYTADLSILSLSLSLFFILLMIICNIFFNVKRTSIYLVLGFFAWACTIKSGVHGTLAGVATALCIPFHSNTEEKSPVKLLEDALTPWIIYFILPLFAFANAGINFSSFHISMLLEPVTIGIILGLFIGKQIGIFFSLLILRKISIFDMAKELSLLQLYGIGLICGVGFTMSLFIGTLAFDDNYTLNLVKLGVLVGSILSGTIGYIILRIASNKSN</sequence>
<dbReference type="RefSeq" id="WP_119329708.1">
    <property type="nucleotide sequence ID" value="NZ_JBHSJH010000002.1"/>
</dbReference>
<dbReference type="HAMAP" id="MF_01844">
    <property type="entry name" value="NhaA"/>
    <property type="match status" value="1"/>
</dbReference>
<feature type="transmembrane region" description="Helical" evidence="7">
    <location>
        <begin position="288"/>
        <end position="311"/>
    </location>
</feature>
<keyword evidence="9" id="KW-1185">Reference proteome</keyword>
<evidence type="ECO:0000256" key="1">
    <source>
        <dbReference type="ARBA" id="ARBA00004429"/>
    </source>
</evidence>
<keyword evidence="5 7" id="KW-0472">Membrane</keyword>
<dbReference type="PANTHER" id="PTHR30341:SF0">
    <property type="entry name" value="NA(+)_H(+) ANTIPORTER NHAA"/>
    <property type="match status" value="1"/>
</dbReference>
<feature type="transmembrane region" description="Helical" evidence="7">
    <location>
        <begin position="96"/>
        <end position="115"/>
    </location>
</feature>
<keyword evidence="3 7" id="KW-0812">Transmembrane</keyword>
<evidence type="ECO:0000256" key="6">
    <source>
        <dbReference type="ARBA" id="ARBA00023201"/>
    </source>
</evidence>
<keyword evidence="7" id="KW-0406">Ion transport</keyword>
<dbReference type="InterPro" id="IPR004670">
    <property type="entry name" value="NhaA"/>
</dbReference>
<dbReference type="NCBIfam" id="TIGR00773">
    <property type="entry name" value="NhaA"/>
    <property type="match status" value="1"/>
</dbReference>
<keyword evidence="6 7" id="KW-0739">Sodium transport</keyword>
<dbReference type="EMBL" id="JBHSJH010000002">
    <property type="protein sequence ID" value="MFC4892297.1"/>
    <property type="molecule type" value="Genomic_DNA"/>
</dbReference>
<comment type="similarity">
    <text evidence="7">Belongs to the NhaA Na(+)/H(+) (TC 2.A.33) antiporter family.</text>
</comment>
<dbReference type="Gene3D" id="1.20.1530.10">
    <property type="entry name" value="Na+/H+ antiporter like domain"/>
    <property type="match status" value="1"/>
</dbReference>
<evidence type="ECO:0000313" key="9">
    <source>
        <dbReference type="Proteomes" id="UP001595926"/>
    </source>
</evidence>
<keyword evidence="7" id="KW-0915">Sodium</keyword>
<evidence type="ECO:0000313" key="8">
    <source>
        <dbReference type="EMBL" id="MFC4892297.1"/>
    </source>
</evidence>
<keyword evidence="7" id="KW-0050">Antiport</keyword>
<feature type="transmembrane region" description="Helical" evidence="7">
    <location>
        <begin position="121"/>
        <end position="143"/>
    </location>
</feature>
<protein>
    <recommendedName>
        <fullName evidence="7">Na(+)/H(+) antiporter NhaA</fullName>
    </recommendedName>
    <alternativeName>
        <fullName evidence="7">Sodium/proton antiporter NhaA</fullName>
    </alternativeName>
</protein>
<comment type="function">
    <text evidence="7">Na(+)/H(+) antiporter that extrudes sodium in exchange for external protons.</text>
</comment>
<evidence type="ECO:0000256" key="7">
    <source>
        <dbReference type="HAMAP-Rule" id="MF_01844"/>
    </source>
</evidence>
<dbReference type="PANTHER" id="PTHR30341">
    <property type="entry name" value="SODIUM ION/PROTON ANTIPORTER NHAA-RELATED"/>
    <property type="match status" value="1"/>
</dbReference>
<evidence type="ECO:0000256" key="3">
    <source>
        <dbReference type="ARBA" id="ARBA00022692"/>
    </source>
</evidence>
<comment type="caution">
    <text evidence="8">The sequence shown here is derived from an EMBL/GenBank/DDBJ whole genome shotgun (WGS) entry which is preliminary data.</text>
</comment>
<gene>
    <name evidence="7 8" type="primary">nhaA</name>
    <name evidence="8" type="ORF">ACFPDQ_04465</name>
</gene>
<comment type="catalytic activity">
    <reaction evidence="7">
        <text>Na(+)(in) + 2 H(+)(out) = Na(+)(out) + 2 H(+)(in)</text>
        <dbReference type="Rhea" id="RHEA:29251"/>
        <dbReference type="ChEBI" id="CHEBI:15378"/>
        <dbReference type="ChEBI" id="CHEBI:29101"/>
    </reaction>
</comment>
<dbReference type="Pfam" id="PF06965">
    <property type="entry name" value="Na_H_antiport_1"/>
    <property type="match status" value="1"/>
</dbReference>
<feature type="transmembrane region" description="Helical" evidence="7">
    <location>
        <begin position="358"/>
        <end position="378"/>
    </location>
</feature>
<feature type="transmembrane region" description="Helical" evidence="7">
    <location>
        <begin position="323"/>
        <end position="346"/>
    </location>
</feature>
<feature type="transmembrane region" description="Helical" evidence="7">
    <location>
        <begin position="57"/>
        <end position="75"/>
    </location>
</feature>
<dbReference type="InterPro" id="IPR023171">
    <property type="entry name" value="Na/H_antiporter_dom_sf"/>
</dbReference>
<name>A0ABV9TBX2_9GAMM</name>